<feature type="region of interest" description="Disordered" evidence="1">
    <location>
        <begin position="110"/>
        <end position="137"/>
    </location>
</feature>
<protein>
    <submittedName>
        <fullName evidence="2">Uncharacterized protein</fullName>
    </submittedName>
</protein>
<evidence type="ECO:0000256" key="1">
    <source>
        <dbReference type="SAM" id="MobiDB-lite"/>
    </source>
</evidence>
<organism evidence="2 3">
    <name type="scientific">Brevundimonas naejangsanensis</name>
    <dbReference type="NCBI Taxonomy" id="588932"/>
    <lineage>
        <taxon>Bacteria</taxon>
        <taxon>Pseudomonadati</taxon>
        <taxon>Pseudomonadota</taxon>
        <taxon>Alphaproteobacteria</taxon>
        <taxon>Caulobacterales</taxon>
        <taxon>Caulobacteraceae</taxon>
        <taxon>Brevundimonas</taxon>
    </lineage>
</organism>
<dbReference type="EMBL" id="CP015614">
    <property type="protein sequence ID" value="ANF55467.1"/>
    <property type="molecule type" value="Genomic_DNA"/>
</dbReference>
<keyword evidence="3" id="KW-1185">Reference proteome</keyword>
<evidence type="ECO:0000313" key="2">
    <source>
        <dbReference type="EMBL" id="ANF55467.1"/>
    </source>
</evidence>
<sequence length="173" mass="18926">MSTGLAEGRAGSYRREDHGFGQSGRGYLSRLRGTDGLLAWADEQGLTDDDVALNDRFELIRLKGPAKTRRDRKPLLHYDDTPDTTAMRDRLRSWAAMMAGHEVTLGAHRSVASAPTKKRPPFSPTSPAGAERPWLEGGGMVPFALDAEGYARVTSGSPRAILEVVRRPGRNEP</sequence>
<name>A0A172Y8D0_9CAUL</name>
<proteinExistence type="predicted"/>
<feature type="region of interest" description="Disordered" evidence="1">
    <location>
        <begin position="1"/>
        <end position="26"/>
    </location>
</feature>
<evidence type="ECO:0000313" key="3">
    <source>
        <dbReference type="Proteomes" id="UP000077603"/>
    </source>
</evidence>
<dbReference type="Proteomes" id="UP000077603">
    <property type="component" value="Chromosome"/>
</dbReference>
<dbReference type="AlphaFoldDB" id="A0A172Y8D0"/>
<dbReference type="KEGG" id="bne:DA69_12400"/>
<accession>A0A172Y8D0</accession>
<reference evidence="2 3" key="1">
    <citation type="journal article" date="2014" name="Genome Announc.">
        <title>Genome Sequence of a Promising Hydrogen-Producing Facultative Anaerobic Bacterium, Brevundimonas naejangsanensis Strain B1.</title>
        <authorList>
            <person name="Su H."/>
            <person name="Zhang T."/>
            <person name="Bao M."/>
            <person name="Jiang Y."/>
            <person name="Wang Y."/>
            <person name="Tan T."/>
        </authorList>
    </citation>
    <scope>NUCLEOTIDE SEQUENCE [LARGE SCALE GENOMIC DNA]</scope>
    <source>
        <strain evidence="2 3">B1</strain>
    </source>
</reference>
<gene>
    <name evidence="2" type="ORF">DA69_12400</name>
</gene>